<dbReference type="SUPFAM" id="SSF53335">
    <property type="entry name" value="S-adenosyl-L-methionine-dependent methyltransferases"/>
    <property type="match status" value="1"/>
</dbReference>
<accession>A0A1I4BYF2</accession>
<dbReference type="PANTHER" id="PTHR40036:SF1">
    <property type="entry name" value="MACROCIN O-METHYLTRANSFERASE"/>
    <property type="match status" value="1"/>
</dbReference>
<organism evidence="1 2">
    <name type="scientific">Amycolatopsis sacchari</name>
    <dbReference type="NCBI Taxonomy" id="115433"/>
    <lineage>
        <taxon>Bacteria</taxon>
        <taxon>Bacillati</taxon>
        <taxon>Actinomycetota</taxon>
        <taxon>Actinomycetes</taxon>
        <taxon>Pseudonocardiales</taxon>
        <taxon>Pseudonocardiaceae</taxon>
        <taxon>Amycolatopsis</taxon>
    </lineage>
</organism>
<gene>
    <name evidence="1" type="ORF">SAMN05421835_13120</name>
</gene>
<dbReference type="AlphaFoldDB" id="A0A1I4BYF2"/>
<evidence type="ECO:0000313" key="1">
    <source>
        <dbReference type="EMBL" id="SFK73553.1"/>
    </source>
</evidence>
<dbReference type="GO" id="GO:0008168">
    <property type="term" value="F:methyltransferase activity"/>
    <property type="evidence" value="ECO:0007669"/>
    <property type="project" value="UniProtKB-KW"/>
</dbReference>
<sequence>MTIPQRTSDFLNPLMVGEPGDWLTGKGRIAYPTRAQVLELAVAISRDIPGNVVEFGTWQGHSTRVIRDELWRGRLWGRGRGKRIFACDSFEGLAEDYEHLKAGTFATAVPKLTGVRIVKGYFDQTLTPELAAEVGTVSFAHLDADLYSSTVTALKWLTPLLRPGSVLLFDELLGEDPAEARALAEWTEESGISLALLGLFGRPPSGKGDMTDRRGLFQVVGEQEVRTPRQLFPVRLRRRLASKW</sequence>
<dbReference type="EMBL" id="FORP01000031">
    <property type="protein sequence ID" value="SFK73553.1"/>
    <property type="molecule type" value="Genomic_DNA"/>
</dbReference>
<evidence type="ECO:0000313" key="2">
    <source>
        <dbReference type="Proteomes" id="UP000199025"/>
    </source>
</evidence>
<dbReference type="InterPro" id="IPR029063">
    <property type="entry name" value="SAM-dependent_MTases_sf"/>
</dbReference>
<dbReference type="Proteomes" id="UP000199025">
    <property type="component" value="Unassembled WGS sequence"/>
</dbReference>
<dbReference type="OrthoDB" id="7056009at2"/>
<name>A0A1I4BYF2_9PSEU</name>
<protein>
    <submittedName>
        <fullName evidence="1">Methyltransferase domain-containing protein</fullName>
    </submittedName>
</protein>
<keyword evidence="1" id="KW-0489">Methyltransferase</keyword>
<proteinExistence type="predicted"/>
<dbReference type="STRING" id="115433.SAMN05421835_13120"/>
<dbReference type="GO" id="GO:0032259">
    <property type="term" value="P:methylation"/>
    <property type="evidence" value="ECO:0007669"/>
    <property type="project" value="UniProtKB-KW"/>
</dbReference>
<dbReference type="InterPro" id="IPR008884">
    <property type="entry name" value="TylF_MeTrfase"/>
</dbReference>
<keyword evidence="1" id="KW-0808">Transferase</keyword>
<keyword evidence="2" id="KW-1185">Reference proteome</keyword>
<dbReference type="PANTHER" id="PTHR40036">
    <property type="entry name" value="MACROCIN O-METHYLTRANSFERASE"/>
    <property type="match status" value="1"/>
</dbReference>
<reference evidence="1 2" key="1">
    <citation type="submission" date="2016-10" db="EMBL/GenBank/DDBJ databases">
        <authorList>
            <person name="de Groot N.N."/>
        </authorList>
    </citation>
    <scope>NUCLEOTIDE SEQUENCE [LARGE SCALE GENOMIC DNA]</scope>
    <source>
        <strain evidence="1 2">DSM 44468</strain>
    </source>
</reference>
<dbReference type="Pfam" id="PF13578">
    <property type="entry name" value="Methyltransf_24"/>
    <property type="match status" value="1"/>
</dbReference>
<dbReference type="Gene3D" id="3.40.50.150">
    <property type="entry name" value="Vaccinia Virus protein VP39"/>
    <property type="match status" value="1"/>
</dbReference>
<dbReference type="RefSeq" id="WP_091515550.1">
    <property type="nucleotide sequence ID" value="NZ_CBDQZW010000071.1"/>
</dbReference>